<organism evidence="1 2">
    <name type="scientific">Vibrio cholerae</name>
    <dbReference type="NCBI Taxonomy" id="666"/>
    <lineage>
        <taxon>Bacteria</taxon>
        <taxon>Pseudomonadati</taxon>
        <taxon>Pseudomonadota</taxon>
        <taxon>Gammaproteobacteria</taxon>
        <taxon>Vibrionales</taxon>
        <taxon>Vibrionaceae</taxon>
        <taxon>Vibrio</taxon>
    </lineage>
</organism>
<dbReference type="GO" id="GO:0005886">
    <property type="term" value="C:plasma membrane"/>
    <property type="evidence" value="ECO:0007669"/>
    <property type="project" value="UniProtKB-SubCell"/>
</dbReference>
<proteinExistence type="predicted"/>
<sequence length="85" mass="9998">MPTFNIKPFSYLQLVFLLAAYFALPLNLPVYAQLAHIFNQSTSLDWGFALSIPLFFLFALNFIFQIFSWPYLFKPFLLCYLCCRP</sequence>
<keyword evidence="1" id="KW-0378">Hydrolase</keyword>
<dbReference type="Proteomes" id="UP000044806">
    <property type="component" value="Unassembled WGS sequence"/>
</dbReference>
<dbReference type="PANTHER" id="PTHR30443">
    <property type="entry name" value="INNER MEMBRANE PROTEIN"/>
    <property type="match status" value="1"/>
</dbReference>
<evidence type="ECO:0000313" key="2">
    <source>
        <dbReference type="Proteomes" id="UP000044806"/>
    </source>
</evidence>
<dbReference type="GO" id="GO:0016776">
    <property type="term" value="F:phosphotransferase activity, phosphate group as acceptor"/>
    <property type="evidence" value="ECO:0007669"/>
    <property type="project" value="TreeGrafter"/>
</dbReference>
<dbReference type="InterPro" id="IPR040423">
    <property type="entry name" value="PEA_transferase"/>
</dbReference>
<dbReference type="PANTHER" id="PTHR30443:SF0">
    <property type="entry name" value="PHOSPHOETHANOLAMINE TRANSFERASE EPTA"/>
    <property type="match status" value="1"/>
</dbReference>
<dbReference type="GO" id="GO:0016787">
    <property type="term" value="F:hydrolase activity"/>
    <property type="evidence" value="ECO:0007669"/>
    <property type="project" value="UniProtKB-KW"/>
</dbReference>
<name>A0A655PYU6_VIBCL</name>
<accession>A0A655PYU6</accession>
<dbReference type="EMBL" id="CWOW01000005">
    <property type="protein sequence ID" value="CSA33693.1"/>
    <property type="molecule type" value="Genomic_DNA"/>
</dbReference>
<gene>
    <name evidence="1" type="ORF">ERS013165_01350</name>
</gene>
<protein>
    <submittedName>
        <fullName evidence="1">Membrane-associated metal-dependent hydrolase</fullName>
    </submittedName>
</protein>
<evidence type="ECO:0000313" key="1">
    <source>
        <dbReference type="EMBL" id="CSA33693.1"/>
    </source>
</evidence>
<reference evidence="1 2" key="1">
    <citation type="submission" date="2015-07" db="EMBL/GenBank/DDBJ databases">
        <authorList>
            <consortium name="Pathogen Informatics"/>
        </authorList>
    </citation>
    <scope>NUCLEOTIDE SEQUENCE [LARGE SCALE GENOMIC DNA]</scope>
    <source>
        <strain evidence="1 2">A51</strain>
    </source>
</reference>
<dbReference type="AlphaFoldDB" id="A0A655PYU6"/>
<dbReference type="GO" id="GO:0009244">
    <property type="term" value="P:lipopolysaccharide core region biosynthetic process"/>
    <property type="evidence" value="ECO:0007669"/>
    <property type="project" value="TreeGrafter"/>
</dbReference>